<accession>A0ABY2EB11</accession>
<evidence type="ECO:0000313" key="3">
    <source>
        <dbReference type="Proteomes" id="UP000504882"/>
    </source>
</evidence>
<keyword evidence="3" id="KW-1185">Reference proteome</keyword>
<reference evidence="2 3" key="1">
    <citation type="submission" date="2019-03" db="EMBL/GenBank/DDBJ databases">
        <title>Genomic features of bacteria from cold environments.</title>
        <authorList>
            <person name="Shen L."/>
        </authorList>
    </citation>
    <scope>NUCLEOTIDE SEQUENCE [LARGE SCALE GENOMIC DNA]</scope>
    <source>
        <strain evidence="3">T3246-1</strain>
    </source>
</reference>
<evidence type="ECO:0000259" key="1">
    <source>
        <dbReference type="Pfam" id="PF13490"/>
    </source>
</evidence>
<protein>
    <submittedName>
        <fullName evidence="2">Mycothiol system anti-sigma-R factor</fullName>
    </submittedName>
</protein>
<comment type="caution">
    <text evidence="2">The sequence shown here is derived from an EMBL/GenBank/DDBJ whole genome shotgun (WGS) entry which is preliminary data.</text>
</comment>
<organism evidence="2 3">
    <name type="scientific">Occultella glacieicola</name>
    <dbReference type="NCBI Taxonomy" id="2518684"/>
    <lineage>
        <taxon>Bacteria</taxon>
        <taxon>Bacillati</taxon>
        <taxon>Actinomycetota</taxon>
        <taxon>Actinomycetes</taxon>
        <taxon>Micrococcales</taxon>
        <taxon>Ruaniaceae</taxon>
        <taxon>Occultella</taxon>
    </lineage>
</organism>
<proteinExistence type="predicted"/>
<evidence type="ECO:0000313" key="2">
    <source>
        <dbReference type="EMBL" id="TDE96055.1"/>
    </source>
</evidence>
<dbReference type="InterPro" id="IPR027383">
    <property type="entry name" value="Znf_put"/>
</dbReference>
<dbReference type="RefSeq" id="WP_133106985.1">
    <property type="nucleotide sequence ID" value="NZ_SMNA01000003.1"/>
</dbReference>
<name>A0ABY2EB11_9MICO</name>
<sequence length="92" mass="10455">MSEDRPNTGECRCEEALEHLYEYVDSELPDLDLVRLRAHIEECVTCLQAVSAETELRVVLKRSCAEVAPDALRMRVMTQLSLLRTTTITTTD</sequence>
<dbReference type="Pfam" id="PF13490">
    <property type="entry name" value="zf-HC2"/>
    <property type="match status" value="1"/>
</dbReference>
<dbReference type="NCBIfam" id="TIGR03988">
    <property type="entry name" value="antisig_RsrA"/>
    <property type="match status" value="1"/>
</dbReference>
<dbReference type="Proteomes" id="UP000504882">
    <property type="component" value="Unassembled WGS sequence"/>
</dbReference>
<gene>
    <name evidence="2" type="primary">rsrA</name>
    <name evidence="2" type="ORF">EXU48_07405</name>
</gene>
<feature type="domain" description="Putative zinc-finger" evidence="1">
    <location>
        <begin position="13"/>
        <end position="46"/>
    </location>
</feature>
<dbReference type="EMBL" id="SMNA01000003">
    <property type="protein sequence ID" value="TDE96055.1"/>
    <property type="molecule type" value="Genomic_DNA"/>
</dbReference>
<dbReference type="InterPro" id="IPR024020">
    <property type="entry name" value="Anit_sigma_mycothiol_RsrA"/>
</dbReference>